<gene>
    <name evidence="3" type="ORF">SAMN05421663_101286</name>
</gene>
<sequence>MKKGKLIIGIVFLLLGVALVATPLTIERMHAKEVNALEKAFATIEAGDQPETGGSQERKWSEEELAETMKLEIPSIELEQYVLNQTTADNLAIALTQIKADQDPAKDNFSIAGHRGYRGDRFFRQLPEVKPGAEIKLQDKDATYIYEVNNVEIVEPDDIAILENGDNPKITLVTCTLSGKQRVAVTGELTEIVPKS</sequence>
<feature type="active site" description="Proton donor/acceptor" evidence="2">
    <location>
        <position position="114"/>
    </location>
</feature>
<accession>A0A1G6IHM5</accession>
<dbReference type="InterPro" id="IPR042000">
    <property type="entry name" value="Sortase_D_2"/>
</dbReference>
<dbReference type="STRING" id="361279.SAMN05421663_101286"/>
<evidence type="ECO:0000256" key="1">
    <source>
        <dbReference type="ARBA" id="ARBA00022801"/>
    </source>
</evidence>
<dbReference type="NCBIfam" id="TIGR01076">
    <property type="entry name" value="sortase_fam"/>
    <property type="match status" value="1"/>
</dbReference>
<dbReference type="Pfam" id="PF04203">
    <property type="entry name" value="Sortase"/>
    <property type="match status" value="1"/>
</dbReference>
<organism evidence="3 4">
    <name type="scientific">Terribacillus halophilus</name>
    <dbReference type="NCBI Taxonomy" id="361279"/>
    <lineage>
        <taxon>Bacteria</taxon>
        <taxon>Bacillati</taxon>
        <taxon>Bacillota</taxon>
        <taxon>Bacilli</taxon>
        <taxon>Bacillales</taxon>
        <taxon>Bacillaceae</taxon>
        <taxon>Terribacillus</taxon>
    </lineage>
</organism>
<keyword evidence="4" id="KW-1185">Reference proteome</keyword>
<dbReference type="Gene3D" id="2.40.260.10">
    <property type="entry name" value="Sortase"/>
    <property type="match status" value="1"/>
</dbReference>
<evidence type="ECO:0000313" key="4">
    <source>
        <dbReference type="Proteomes" id="UP000198666"/>
    </source>
</evidence>
<evidence type="ECO:0000256" key="2">
    <source>
        <dbReference type="PIRSR" id="PIRSR605754-1"/>
    </source>
</evidence>
<dbReference type="SUPFAM" id="SSF63817">
    <property type="entry name" value="Sortase"/>
    <property type="match status" value="1"/>
</dbReference>
<dbReference type="OrthoDB" id="1648028at2"/>
<proteinExistence type="predicted"/>
<dbReference type="Proteomes" id="UP000198666">
    <property type="component" value="Unassembled WGS sequence"/>
</dbReference>
<evidence type="ECO:0000313" key="3">
    <source>
        <dbReference type="EMBL" id="SDC06029.1"/>
    </source>
</evidence>
<feature type="active site" description="Acyl-thioester intermediate" evidence="2">
    <location>
        <position position="175"/>
    </location>
</feature>
<keyword evidence="1" id="KW-0378">Hydrolase</keyword>
<dbReference type="RefSeq" id="WP_093725257.1">
    <property type="nucleotide sequence ID" value="NZ_FMZB01000001.1"/>
</dbReference>
<dbReference type="CDD" id="cd06166">
    <property type="entry name" value="Sortase_D_2"/>
    <property type="match status" value="1"/>
</dbReference>
<dbReference type="EMBL" id="FMZB01000001">
    <property type="protein sequence ID" value="SDC06029.1"/>
    <property type="molecule type" value="Genomic_DNA"/>
</dbReference>
<dbReference type="GO" id="GO:0016787">
    <property type="term" value="F:hydrolase activity"/>
    <property type="evidence" value="ECO:0007669"/>
    <property type="project" value="UniProtKB-KW"/>
</dbReference>
<protein>
    <submittedName>
        <fullName evidence="3">Sortase A</fullName>
    </submittedName>
</protein>
<reference evidence="4" key="1">
    <citation type="submission" date="2016-10" db="EMBL/GenBank/DDBJ databases">
        <authorList>
            <person name="Varghese N."/>
            <person name="Submissions S."/>
        </authorList>
    </citation>
    <scope>NUCLEOTIDE SEQUENCE [LARGE SCALE GENOMIC DNA]</scope>
    <source>
        <strain evidence="4">DSM 21620</strain>
    </source>
</reference>
<dbReference type="AlphaFoldDB" id="A0A1G6IHM5"/>
<dbReference type="InterPro" id="IPR005754">
    <property type="entry name" value="Sortase"/>
</dbReference>
<name>A0A1G6IHM5_9BACI</name>
<dbReference type="InterPro" id="IPR023365">
    <property type="entry name" value="Sortase_dom-sf"/>
</dbReference>